<dbReference type="EMBL" id="MPRK01000103">
    <property type="protein sequence ID" value="OOZ40037.1"/>
    <property type="molecule type" value="Genomic_DNA"/>
</dbReference>
<feature type="transmembrane region" description="Helical" evidence="1">
    <location>
        <begin position="6"/>
        <end position="25"/>
    </location>
</feature>
<reference evidence="2 3" key="1">
    <citation type="submission" date="2016-11" db="EMBL/GenBank/DDBJ databases">
        <title>Mixed transmission modes and dynamic genome evolution in an obligate animal-bacterial symbiosis.</title>
        <authorList>
            <person name="Russell S.L."/>
            <person name="Corbett-Detig R.B."/>
            <person name="Cavanaugh C.M."/>
        </authorList>
    </citation>
    <scope>NUCLEOTIDE SEQUENCE [LARGE SCALE GENOMIC DNA]</scope>
    <source>
        <strain evidence="2">Sp-SM6</strain>
    </source>
</reference>
<evidence type="ECO:0000313" key="2">
    <source>
        <dbReference type="EMBL" id="OOZ40037.1"/>
    </source>
</evidence>
<gene>
    <name evidence="2" type="ORF">BOW52_06455</name>
</gene>
<keyword evidence="3" id="KW-1185">Reference proteome</keyword>
<keyword evidence="1" id="KW-0472">Membrane</keyword>
<name>A0A1T2L4K5_9GAMM</name>
<evidence type="ECO:0000313" key="3">
    <source>
        <dbReference type="Proteomes" id="UP000190198"/>
    </source>
</evidence>
<organism evidence="2 3">
    <name type="scientific">Solemya elarraichensis gill symbiont</name>
    <dbReference type="NCBI Taxonomy" id="1918949"/>
    <lineage>
        <taxon>Bacteria</taxon>
        <taxon>Pseudomonadati</taxon>
        <taxon>Pseudomonadota</taxon>
        <taxon>Gammaproteobacteria</taxon>
        <taxon>sulfur-oxidizing symbionts</taxon>
    </lineage>
</organism>
<comment type="caution">
    <text evidence="2">The sequence shown here is derived from an EMBL/GenBank/DDBJ whole genome shotgun (WGS) entry which is preliminary data.</text>
</comment>
<evidence type="ECO:0000256" key="1">
    <source>
        <dbReference type="SAM" id="Phobius"/>
    </source>
</evidence>
<keyword evidence="1" id="KW-0812">Transmembrane</keyword>
<accession>A0A1T2L4K5</accession>
<keyword evidence="1" id="KW-1133">Transmembrane helix</keyword>
<proteinExistence type="predicted"/>
<sequence length="81" mass="8718">MNDIAAHAGTCSFVALGTHLFVAMLGESRRLGIMYTCDRFGDMAVPADQGSAGVMQIVLLSLVTTETVACVVERLYLFVYV</sequence>
<dbReference type="Proteomes" id="UP000190198">
    <property type="component" value="Unassembled WGS sequence"/>
</dbReference>
<dbReference type="AlphaFoldDB" id="A0A1T2L4K5"/>
<protein>
    <submittedName>
        <fullName evidence="2">Uncharacterized protein</fullName>
    </submittedName>
</protein>